<keyword evidence="3" id="KW-1185">Reference proteome</keyword>
<protein>
    <submittedName>
        <fullName evidence="2 4">Uncharacterized protein</fullName>
    </submittedName>
</protein>
<evidence type="ECO:0000313" key="4">
    <source>
        <dbReference type="WBParaSite" id="TCNE_0000550101-mRNA-1"/>
    </source>
</evidence>
<feature type="region of interest" description="Disordered" evidence="1">
    <location>
        <begin position="1"/>
        <end position="88"/>
    </location>
</feature>
<dbReference type="EMBL" id="UYWY01019362">
    <property type="protein sequence ID" value="VDM36659.1"/>
    <property type="molecule type" value="Genomic_DNA"/>
</dbReference>
<dbReference type="AlphaFoldDB" id="A0A183UAI1"/>
<evidence type="ECO:0000256" key="1">
    <source>
        <dbReference type="SAM" id="MobiDB-lite"/>
    </source>
</evidence>
<proteinExistence type="predicted"/>
<reference evidence="2 3" key="2">
    <citation type="submission" date="2018-11" db="EMBL/GenBank/DDBJ databases">
        <authorList>
            <consortium name="Pathogen Informatics"/>
        </authorList>
    </citation>
    <scope>NUCLEOTIDE SEQUENCE [LARGE SCALE GENOMIC DNA]</scope>
</reference>
<sequence length="88" mass="9266">MGGHVTGSRPGVIPGSRPEATYTEAGITSSGPDAALPVTDLVQQSEFQERLSRKRFSAERGTSSESGSRPGDDIHPSRSKLVGVEARD</sequence>
<reference evidence="4" key="1">
    <citation type="submission" date="2016-06" db="UniProtKB">
        <authorList>
            <consortium name="WormBaseParasite"/>
        </authorList>
    </citation>
    <scope>IDENTIFICATION</scope>
</reference>
<accession>A0A183UAI1</accession>
<evidence type="ECO:0000313" key="3">
    <source>
        <dbReference type="Proteomes" id="UP000050794"/>
    </source>
</evidence>
<dbReference type="WBParaSite" id="TCNE_0000550101-mRNA-1">
    <property type="protein sequence ID" value="TCNE_0000550101-mRNA-1"/>
    <property type="gene ID" value="TCNE_0000550101"/>
</dbReference>
<dbReference type="Proteomes" id="UP000050794">
    <property type="component" value="Unassembled WGS sequence"/>
</dbReference>
<gene>
    <name evidence="2" type="ORF">TCNE_LOCUS5501</name>
</gene>
<name>A0A183UAI1_TOXCA</name>
<evidence type="ECO:0000313" key="2">
    <source>
        <dbReference type="EMBL" id="VDM36659.1"/>
    </source>
</evidence>
<organism evidence="3 4">
    <name type="scientific">Toxocara canis</name>
    <name type="common">Canine roundworm</name>
    <dbReference type="NCBI Taxonomy" id="6265"/>
    <lineage>
        <taxon>Eukaryota</taxon>
        <taxon>Metazoa</taxon>
        <taxon>Ecdysozoa</taxon>
        <taxon>Nematoda</taxon>
        <taxon>Chromadorea</taxon>
        <taxon>Rhabditida</taxon>
        <taxon>Spirurina</taxon>
        <taxon>Ascaridomorpha</taxon>
        <taxon>Ascaridoidea</taxon>
        <taxon>Toxocaridae</taxon>
        <taxon>Toxocara</taxon>
    </lineage>
</organism>